<evidence type="ECO:0000313" key="1">
    <source>
        <dbReference type="EMBL" id="KOO42790.1"/>
    </source>
</evidence>
<evidence type="ECO:0008006" key="3">
    <source>
        <dbReference type="Google" id="ProtNLM"/>
    </source>
</evidence>
<dbReference type="PATRIC" id="fig|284581.3.peg.2850"/>
<dbReference type="AlphaFoldDB" id="A0A0M0KVD8"/>
<dbReference type="Proteomes" id="UP000037558">
    <property type="component" value="Unassembled WGS sequence"/>
</dbReference>
<dbReference type="InterPro" id="IPR018680">
    <property type="entry name" value="DUF2164"/>
</dbReference>
<dbReference type="OrthoDB" id="573733at2"/>
<dbReference type="EMBL" id="LILC01000023">
    <property type="protein sequence ID" value="KOO42790.1"/>
    <property type="molecule type" value="Genomic_DNA"/>
</dbReference>
<reference evidence="2" key="1">
    <citation type="submission" date="2015-08" db="EMBL/GenBank/DDBJ databases">
        <title>Fjat-14210 dsm16467.</title>
        <authorList>
            <person name="Liu B."/>
            <person name="Wang J."/>
            <person name="Zhu Y."/>
            <person name="Liu G."/>
            <person name="Chen Q."/>
            <person name="Chen Z."/>
            <person name="Lan J."/>
            <person name="Che J."/>
            <person name="Ge C."/>
            <person name="Shi H."/>
            <person name="Pan Z."/>
            <person name="Liu X."/>
        </authorList>
    </citation>
    <scope>NUCLEOTIDE SEQUENCE [LARGE SCALE GENOMIC DNA]</scope>
    <source>
        <strain evidence="2">DSM 16467</strain>
    </source>
</reference>
<dbReference type="RefSeq" id="WP_053402589.1">
    <property type="nucleotide sequence ID" value="NZ_JAMAUM010000009.1"/>
</dbReference>
<dbReference type="STRING" id="284581.AMD01_16740"/>
<protein>
    <recommendedName>
        <fullName evidence="3">DUF2164 domain-containing protein</fullName>
    </recommendedName>
</protein>
<evidence type="ECO:0000313" key="2">
    <source>
        <dbReference type="Proteomes" id="UP000037558"/>
    </source>
</evidence>
<name>A0A0M0KVD8_9BACI</name>
<proteinExistence type="predicted"/>
<gene>
    <name evidence="1" type="ORF">AMD01_16740</name>
</gene>
<keyword evidence="2" id="KW-1185">Reference proteome</keyword>
<accession>A0A0M0KVD8</accession>
<comment type="caution">
    <text evidence="1">The sequence shown here is derived from an EMBL/GenBank/DDBJ whole genome shotgun (WGS) entry which is preliminary data.</text>
</comment>
<dbReference type="Pfam" id="PF09932">
    <property type="entry name" value="DUF2164"/>
    <property type="match status" value="1"/>
</dbReference>
<organism evidence="1 2">
    <name type="scientific">Priestia koreensis</name>
    <dbReference type="NCBI Taxonomy" id="284581"/>
    <lineage>
        <taxon>Bacteria</taxon>
        <taxon>Bacillati</taxon>
        <taxon>Bacillota</taxon>
        <taxon>Bacilli</taxon>
        <taxon>Bacillales</taxon>
        <taxon>Bacillaceae</taxon>
        <taxon>Priestia</taxon>
    </lineage>
</organism>
<sequence length="76" mass="8925">MTKKFELSPQQEAEMIASIKAYFLEERDEELGDLAARLILDFISNKLAPHFYNKGVADAHQYLSERLEDVFEIQRY</sequence>